<dbReference type="Proteomes" id="UP000053327">
    <property type="component" value="Unassembled WGS sequence"/>
</dbReference>
<accession>A0A0J9SKI5</accession>
<name>A0A0J9SKI5_PLAV1</name>
<sequence length="223" mass="26376">MKVFHCKWPNKYDSKNNEFEYRCGTDVFETYYKDWDPDFKNYLNHINEINDPILKHISIYFVQHYINGYRYYHESGSNHRNTACQYLKHWLQEKKDLFTYGETCQTKIDLWDKVIGNLWNVLKNQYTVQDFYGKNPWCKKTPLSEKTEYPRELPPFNCEESLAQEPSSADPSSKSVPTECNCQNVDPVLTPPLDQAPEKDLTKNIAVTSVYPNDVLVQKTRYA</sequence>
<evidence type="ECO:0000313" key="2">
    <source>
        <dbReference type="Proteomes" id="UP000053327"/>
    </source>
</evidence>
<evidence type="ECO:0000313" key="1">
    <source>
        <dbReference type="EMBL" id="KMZ83166.1"/>
    </source>
</evidence>
<dbReference type="AlphaFoldDB" id="A0A0J9SKI5"/>
<reference evidence="1 2" key="1">
    <citation type="submission" date="2011-08" db="EMBL/GenBank/DDBJ databases">
        <title>The Genome Sequence of Plasmodium vivax Brazil I.</title>
        <authorList>
            <consortium name="The Broad Institute Genome Sequencing Platform"/>
            <consortium name="The Broad Institute Genome Sequencing Center for Infectious Disease"/>
            <person name="Neafsey D."/>
            <person name="Carlton J."/>
            <person name="Barnwell J."/>
            <person name="Collins W."/>
            <person name="Escalante A."/>
            <person name="Mullikin J."/>
            <person name="Saul A."/>
            <person name="Guigo R."/>
            <person name="Camara F."/>
            <person name="Young S.K."/>
            <person name="Zeng Q."/>
            <person name="Gargeya S."/>
            <person name="Fitzgerald M."/>
            <person name="Haas B."/>
            <person name="Abouelleil A."/>
            <person name="Alvarado L."/>
            <person name="Arachchi H.M."/>
            <person name="Berlin A."/>
            <person name="Brown A."/>
            <person name="Chapman S.B."/>
            <person name="Chen Z."/>
            <person name="Dunbar C."/>
            <person name="Freedman E."/>
            <person name="Gearin G."/>
            <person name="Gellesch M."/>
            <person name="Goldberg J."/>
            <person name="Griggs A."/>
            <person name="Gujja S."/>
            <person name="Heiman D."/>
            <person name="Howarth C."/>
            <person name="Larson L."/>
            <person name="Lui A."/>
            <person name="MacDonald P.J.P."/>
            <person name="Montmayeur A."/>
            <person name="Murphy C."/>
            <person name="Neiman D."/>
            <person name="Pearson M."/>
            <person name="Priest M."/>
            <person name="Roberts A."/>
            <person name="Saif S."/>
            <person name="Shea T."/>
            <person name="Shenoy N."/>
            <person name="Sisk P."/>
            <person name="Stolte C."/>
            <person name="Sykes S."/>
            <person name="Wortman J."/>
            <person name="Nusbaum C."/>
            <person name="Birren B."/>
        </authorList>
    </citation>
    <scope>NUCLEOTIDE SEQUENCE [LARGE SCALE GENOMIC DNA]</scope>
    <source>
        <strain evidence="1 2">Brazil I</strain>
    </source>
</reference>
<dbReference type="EMBL" id="KQ234968">
    <property type="protein sequence ID" value="KMZ83166.1"/>
    <property type="molecule type" value="Genomic_DNA"/>
</dbReference>
<organism evidence="1 2">
    <name type="scientific">Plasmodium vivax (strain Brazil I)</name>
    <dbReference type="NCBI Taxonomy" id="1033975"/>
    <lineage>
        <taxon>Eukaryota</taxon>
        <taxon>Sar</taxon>
        <taxon>Alveolata</taxon>
        <taxon>Apicomplexa</taxon>
        <taxon>Aconoidasida</taxon>
        <taxon>Haemosporida</taxon>
        <taxon>Plasmodiidae</taxon>
        <taxon>Plasmodium</taxon>
        <taxon>Plasmodium (Plasmodium)</taxon>
    </lineage>
</organism>
<protein>
    <submittedName>
        <fullName evidence="1">Uncharacterized protein</fullName>
    </submittedName>
</protein>
<proteinExistence type="predicted"/>
<gene>
    <name evidence="1" type="ORF">PVBG_06343</name>
</gene>